<dbReference type="InterPro" id="IPR000276">
    <property type="entry name" value="GPCR_Rhodpsn"/>
</dbReference>
<dbReference type="Proteomes" id="UP001469553">
    <property type="component" value="Unassembled WGS sequence"/>
</dbReference>
<evidence type="ECO:0000313" key="12">
    <source>
        <dbReference type="Proteomes" id="UP001469553"/>
    </source>
</evidence>
<evidence type="ECO:0000256" key="6">
    <source>
        <dbReference type="ARBA" id="ARBA00023170"/>
    </source>
</evidence>
<feature type="transmembrane region" description="Helical" evidence="9">
    <location>
        <begin position="94"/>
        <end position="117"/>
    </location>
</feature>
<evidence type="ECO:0000256" key="3">
    <source>
        <dbReference type="ARBA" id="ARBA00022989"/>
    </source>
</evidence>
<keyword evidence="5 9" id="KW-0472">Membrane</keyword>
<comment type="caution">
    <text evidence="11">The sequence shown here is derived from an EMBL/GenBank/DDBJ whole genome shotgun (WGS) entry which is preliminary data.</text>
</comment>
<dbReference type="EMBL" id="JAHRIP010029754">
    <property type="protein sequence ID" value="MEQ2292054.1"/>
    <property type="molecule type" value="Genomic_DNA"/>
</dbReference>
<keyword evidence="4" id="KW-0297">G-protein coupled receptor</keyword>
<evidence type="ECO:0000259" key="10">
    <source>
        <dbReference type="PROSITE" id="PS50262"/>
    </source>
</evidence>
<evidence type="ECO:0000256" key="5">
    <source>
        <dbReference type="ARBA" id="ARBA00023136"/>
    </source>
</evidence>
<evidence type="ECO:0000256" key="8">
    <source>
        <dbReference type="ARBA" id="ARBA00023224"/>
    </source>
</evidence>
<evidence type="ECO:0000256" key="7">
    <source>
        <dbReference type="ARBA" id="ARBA00023180"/>
    </source>
</evidence>
<protein>
    <recommendedName>
        <fullName evidence="10">G-protein coupled receptors family 1 profile domain-containing protein</fullName>
    </recommendedName>
</protein>
<keyword evidence="12" id="KW-1185">Reference proteome</keyword>
<dbReference type="PRINTS" id="PR00237">
    <property type="entry name" value="GPCRRHODOPSN"/>
</dbReference>
<dbReference type="InterPro" id="IPR002281">
    <property type="entry name" value="Pro_rcpt_2"/>
</dbReference>
<feature type="transmembrane region" description="Helical" evidence="9">
    <location>
        <begin position="147"/>
        <end position="169"/>
    </location>
</feature>
<keyword evidence="6" id="KW-0675">Receptor</keyword>
<evidence type="ECO:0000256" key="9">
    <source>
        <dbReference type="SAM" id="Phobius"/>
    </source>
</evidence>
<keyword evidence="8" id="KW-0807">Transducer</keyword>
<comment type="subcellular location">
    <subcellularLocation>
        <location evidence="1">Membrane</location>
        <topology evidence="1">Multi-pass membrane protein</topology>
    </subcellularLocation>
</comment>
<dbReference type="PANTHER" id="PTHR24232:SF21">
    <property type="entry name" value="PROTEINASE-ACTIVATED RECEPTOR 2"/>
    <property type="match status" value="1"/>
</dbReference>
<dbReference type="InterPro" id="IPR017452">
    <property type="entry name" value="GPCR_Rhodpsn_7TM"/>
</dbReference>
<dbReference type="PRINTS" id="PR01152">
    <property type="entry name" value="PROTEASEAR2"/>
</dbReference>
<gene>
    <name evidence="11" type="ORF">AMECASPLE_019228</name>
</gene>
<sequence length="190" mass="21187">MGWTGASVEQRQGDPSSIFMANLALADLLFVIWVHLKIAYHLNGNNWIYGNGLCKVLVAFFYGNLYYSIAFIACISVQRYWAVVLPMSQKLRSTFLLVSISVTIWLLVWLSTIPLYLYDQDVNIPNMGFRTCHDVTRPSHKKIAAGYFLAMGALGFVGPSVVSIISYVLMVKLCGTTWGNLPLPRSAAKL</sequence>
<feature type="transmembrane region" description="Helical" evidence="9">
    <location>
        <begin position="18"/>
        <end position="36"/>
    </location>
</feature>
<accession>A0ABV0YEH2</accession>
<dbReference type="Gene3D" id="1.20.1070.10">
    <property type="entry name" value="Rhodopsin 7-helix transmembrane proteins"/>
    <property type="match status" value="1"/>
</dbReference>
<feature type="transmembrane region" description="Helical" evidence="9">
    <location>
        <begin position="56"/>
        <end position="82"/>
    </location>
</feature>
<evidence type="ECO:0000256" key="1">
    <source>
        <dbReference type="ARBA" id="ARBA00004141"/>
    </source>
</evidence>
<dbReference type="PANTHER" id="PTHR24232">
    <property type="entry name" value="G-PROTEIN COUPLED RECEPTOR"/>
    <property type="match status" value="1"/>
</dbReference>
<evidence type="ECO:0000256" key="4">
    <source>
        <dbReference type="ARBA" id="ARBA00023040"/>
    </source>
</evidence>
<dbReference type="SUPFAM" id="SSF81321">
    <property type="entry name" value="Family A G protein-coupled receptor-like"/>
    <property type="match status" value="1"/>
</dbReference>
<keyword evidence="2 9" id="KW-0812">Transmembrane</keyword>
<reference evidence="11 12" key="1">
    <citation type="submission" date="2021-06" db="EMBL/GenBank/DDBJ databases">
        <authorList>
            <person name="Palmer J.M."/>
        </authorList>
    </citation>
    <scope>NUCLEOTIDE SEQUENCE [LARGE SCALE GENOMIC DNA]</scope>
    <source>
        <strain evidence="11 12">AS_MEX2019</strain>
        <tissue evidence="11">Muscle</tissue>
    </source>
</reference>
<dbReference type="Pfam" id="PF00001">
    <property type="entry name" value="7tm_1"/>
    <property type="match status" value="1"/>
</dbReference>
<keyword evidence="3 9" id="KW-1133">Transmembrane helix</keyword>
<dbReference type="PROSITE" id="PS50262">
    <property type="entry name" value="G_PROTEIN_RECEP_F1_2"/>
    <property type="match status" value="1"/>
</dbReference>
<organism evidence="11 12">
    <name type="scientific">Ameca splendens</name>
    <dbReference type="NCBI Taxonomy" id="208324"/>
    <lineage>
        <taxon>Eukaryota</taxon>
        <taxon>Metazoa</taxon>
        <taxon>Chordata</taxon>
        <taxon>Craniata</taxon>
        <taxon>Vertebrata</taxon>
        <taxon>Euteleostomi</taxon>
        <taxon>Actinopterygii</taxon>
        <taxon>Neopterygii</taxon>
        <taxon>Teleostei</taxon>
        <taxon>Neoteleostei</taxon>
        <taxon>Acanthomorphata</taxon>
        <taxon>Ovalentaria</taxon>
        <taxon>Atherinomorphae</taxon>
        <taxon>Cyprinodontiformes</taxon>
        <taxon>Goodeidae</taxon>
        <taxon>Ameca</taxon>
    </lineage>
</organism>
<evidence type="ECO:0000313" key="11">
    <source>
        <dbReference type="EMBL" id="MEQ2292054.1"/>
    </source>
</evidence>
<evidence type="ECO:0000256" key="2">
    <source>
        <dbReference type="ARBA" id="ARBA00022692"/>
    </source>
</evidence>
<feature type="domain" description="G-protein coupled receptors family 1 profile" evidence="10">
    <location>
        <begin position="1"/>
        <end position="190"/>
    </location>
</feature>
<proteinExistence type="predicted"/>
<name>A0ABV0YEH2_9TELE</name>
<keyword evidence="7" id="KW-0325">Glycoprotein</keyword>